<name>A0AAD5PX73_9CRUS</name>
<accession>A0AAD5PX73</accession>
<evidence type="ECO:0000313" key="1">
    <source>
        <dbReference type="EMBL" id="KAI9561433.1"/>
    </source>
</evidence>
<reference evidence="1 2" key="1">
    <citation type="submission" date="2022-05" db="EMBL/GenBank/DDBJ databases">
        <title>A multi-omics perspective on studying reproductive biology in Daphnia sinensis.</title>
        <authorList>
            <person name="Jia J."/>
        </authorList>
    </citation>
    <scope>NUCLEOTIDE SEQUENCE [LARGE SCALE GENOMIC DNA]</scope>
    <source>
        <strain evidence="1 2">WSL</strain>
    </source>
</reference>
<dbReference type="AlphaFoldDB" id="A0AAD5PX73"/>
<proteinExistence type="predicted"/>
<dbReference type="Proteomes" id="UP000820818">
    <property type="component" value="Linkage Group LG3"/>
</dbReference>
<sequence length="78" mass="8579">MATLAFFGVVVKEGGRFQPGKASPFDTGAKMGYRNVRLDVTSPVVRQGAKATPRPFVYYVTSKLARDFVITFHRPIGT</sequence>
<organism evidence="1 2">
    <name type="scientific">Daphnia sinensis</name>
    <dbReference type="NCBI Taxonomy" id="1820382"/>
    <lineage>
        <taxon>Eukaryota</taxon>
        <taxon>Metazoa</taxon>
        <taxon>Ecdysozoa</taxon>
        <taxon>Arthropoda</taxon>
        <taxon>Crustacea</taxon>
        <taxon>Branchiopoda</taxon>
        <taxon>Diplostraca</taxon>
        <taxon>Cladocera</taxon>
        <taxon>Anomopoda</taxon>
        <taxon>Daphniidae</taxon>
        <taxon>Daphnia</taxon>
        <taxon>Daphnia similis group</taxon>
    </lineage>
</organism>
<gene>
    <name evidence="1" type="ORF">GHT06_012390</name>
</gene>
<protein>
    <submittedName>
        <fullName evidence="1">Uncharacterized protein</fullName>
    </submittedName>
</protein>
<dbReference type="EMBL" id="WJBH02000003">
    <property type="protein sequence ID" value="KAI9561433.1"/>
    <property type="molecule type" value="Genomic_DNA"/>
</dbReference>
<keyword evidence="2" id="KW-1185">Reference proteome</keyword>
<evidence type="ECO:0000313" key="2">
    <source>
        <dbReference type="Proteomes" id="UP000820818"/>
    </source>
</evidence>
<comment type="caution">
    <text evidence="1">The sequence shown here is derived from an EMBL/GenBank/DDBJ whole genome shotgun (WGS) entry which is preliminary data.</text>
</comment>